<comment type="similarity">
    <text evidence="1">Belongs to the CRISPR-associated Csm3 family.</text>
</comment>
<dbReference type="InterPro" id="IPR052216">
    <property type="entry name" value="CRISPR_Csm3_endoribonuclease"/>
</dbReference>
<accession>A0A0R2JYK4</accession>
<dbReference type="PATRIC" id="fig|89059.3.peg.1749"/>
<evidence type="ECO:0000256" key="2">
    <source>
        <dbReference type="ARBA" id="ARBA00022150"/>
    </source>
</evidence>
<sequence>MSKFAKIKITGTVKVLSGLHIGGSTAFAAIGAVDSPVIKDPITNLPMIPGSSIKGKMRSLLAKVYNERIVESPDDDNEKITRLFGATTGGGENGDQIIPSRLLFRDSFLTNKKDLEEKNVDSLTEVKFENTIDRLSSKATPRQIERIVKGSEFGFELIYEMNDQSQAKQDLNTILEGLNLLEMDYLGGSGSRGYGKISFSNLAANTVFGDFDTEKFNEELRR</sequence>
<comment type="caution">
    <text evidence="10">The sequence shown here is derived from an EMBL/GenBank/DDBJ whole genome shotgun (WGS) entry which is preliminary data.</text>
</comment>
<evidence type="ECO:0000313" key="11">
    <source>
        <dbReference type="Proteomes" id="UP000051491"/>
    </source>
</evidence>
<evidence type="ECO:0000256" key="6">
    <source>
        <dbReference type="ARBA" id="ARBA00022884"/>
    </source>
</evidence>
<dbReference type="RefSeq" id="WP_010496922.1">
    <property type="nucleotide sequence ID" value="NZ_JBHUGU010000002.1"/>
</dbReference>
<evidence type="ECO:0000256" key="4">
    <source>
        <dbReference type="ARBA" id="ARBA00022759"/>
    </source>
</evidence>
<keyword evidence="6" id="KW-0694">RNA-binding</keyword>
<dbReference type="InterPro" id="IPR013412">
    <property type="entry name" value="CRISPR-assoc_RAMP_Csm3"/>
</dbReference>
<dbReference type="GO" id="GO:0004519">
    <property type="term" value="F:endonuclease activity"/>
    <property type="evidence" value="ECO:0007669"/>
    <property type="project" value="UniProtKB-KW"/>
</dbReference>
<evidence type="ECO:0000256" key="5">
    <source>
        <dbReference type="ARBA" id="ARBA00022801"/>
    </source>
</evidence>
<evidence type="ECO:0000256" key="7">
    <source>
        <dbReference type="ARBA" id="ARBA00023118"/>
    </source>
</evidence>
<dbReference type="GO" id="GO:0016787">
    <property type="term" value="F:hydrolase activity"/>
    <property type="evidence" value="ECO:0007669"/>
    <property type="project" value="UniProtKB-KW"/>
</dbReference>
<keyword evidence="4" id="KW-0255">Endonuclease</keyword>
<keyword evidence="7" id="KW-0051">Antiviral defense</keyword>
<dbReference type="OrthoDB" id="9789361at2"/>
<dbReference type="GO" id="GO:0003723">
    <property type="term" value="F:RNA binding"/>
    <property type="evidence" value="ECO:0007669"/>
    <property type="project" value="UniProtKB-KW"/>
</dbReference>
<keyword evidence="5" id="KW-0378">Hydrolase</keyword>
<feature type="domain" description="CRISPR type III-associated protein" evidence="9">
    <location>
        <begin position="12"/>
        <end position="197"/>
    </location>
</feature>
<evidence type="ECO:0000259" key="9">
    <source>
        <dbReference type="Pfam" id="PF03787"/>
    </source>
</evidence>
<dbReference type="AlphaFoldDB" id="A0A0R2JYK4"/>
<name>A0A0R2JYK4_9LACO</name>
<dbReference type="PANTHER" id="PTHR35579">
    <property type="entry name" value="CRISPR SYSTEM CMS ENDORIBONUCLEASE CSM3"/>
    <property type="match status" value="1"/>
</dbReference>
<protein>
    <recommendedName>
        <fullName evidence="2">CRISPR system Cms endoribonuclease Csm3</fullName>
    </recommendedName>
    <alternativeName>
        <fullName evidence="8">CRISPR type III A-associated RAMP protein Csm3</fullName>
    </alternativeName>
</protein>
<dbReference type="Pfam" id="PF03787">
    <property type="entry name" value="RAMPs"/>
    <property type="match status" value="1"/>
</dbReference>
<evidence type="ECO:0000313" key="10">
    <source>
        <dbReference type="EMBL" id="KRN82321.1"/>
    </source>
</evidence>
<evidence type="ECO:0000256" key="8">
    <source>
        <dbReference type="ARBA" id="ARBA00033183"/>
    </source>
</evidence>
<dbReference type="Proteomes" id="UP000051491">
    <property type="component" value="Unassembled WGS sequence"/>
</dbReference>
<dbReference type="PANTHER" id="PTHR35579:SF3">
    <property type="entry name" value="CRISPR SYSTEM CMS ENDORIBONUCLEASE CSM3"/>
    <property type="match status" value="1"/>
</dbReference>
<dbReference type="GO" id="GO:0051607">
    <property type="term" value="P:defense response to virus"/>
    <property type="evidence" value="ECO:0007669"/>
    <property type="project" value="UniProtKB-KW"/>
</dbReference>
<dbReference type="InterPro" id="IPR005537">
    <property type="entry name" value="RAMP_III_fam"/>
</dbReference>
<dbReference type="EMBL" id="JQBK01000052">
    <property type="protein sequence ID" value="KRN82321.1"/>
    <property type="molecule type" value="Genomic_DNA"/>
</dbReference>
<evidence type="ECO:0000256" key="1">
    <source>
        <dbReference type="ARBA" id="ARBA00006342"/>
    </source>
</evidence>
<evidence type="ECO:0000256" key="3">
    <source>
        <dbReference type="ARBA" id="ARBA00022722"/>
    </source>
</evidence>
<gene>
    <name evidence="10" type="ORF">IV43_GL001639</name>
</gene>
<dbReference type="NCBIfam" id="TIGR02582">
    <property type="entry name" value="cas7_TM1809"/>
    <property type="match status" value="1"/>
</dbReference>
<proteinExistence type="inferred from homology"/>
<organism evidence="10 11">
    <name type="scientific">Ligilactobacillus acidipiscis</name>
    <dbReference type="NCBI Taxonomy" id="89059"/>
    <lineage>
        <taxon>Bacteria</taxon>
        <taxon>Bacillati</taxon>
        <taxon>Bacillota</taxon>
        <taxon>Bacilli</taxon>
        <taxon>Lactobacillales</taxon>
        <taxon>Lactobacillaceae</taxon>
        <taxon>Ligilactobacillus</taxon>
    </lineage>
</organism>
<keyword evidence="3" id="KW-0540">Nuclease</keyword>
<reference evidence="10 11" key="1">
    <citation type="journal article" date="2015" name="Genome Announc.">
        <title>Expanding the biotechnology potential of lactobacilli through comparative genomics of 213 strains and associated genera.</title>
        <authorList>
            <person name="Sun Z."/>
            <person name="Harris H.M."/>
            <person name="McCann A."/>
            <person name="Guo C."/>
            <person name="Argimon S."/>
            <person name="Zhang W."/>
            <person name="Yang X."/>
            <person name="Jeffery I.B."/>
            <person name="Cooney J.C."/>
            <person name="Kagawa T.F."/>
            <person name="Liu W."/>
            <person name="Song Y."/>
            <person name="Salvetti E."/>
            <person name="Wrobel A."/>
            <person name="Rasinkangas P."/>
            <person name="Parkhill J."/>
            <person name="Rea M.C."/>
            <person name="O'Sullivan O."/>
            <person name="Ritari J."/>
            <person name="Douillard F.P."/>
            <person name="Paul Ross R."/>
            <person name="Yang R."/>
            <person name="Briner A.E."/>
            <person name="Felis G.E."/>
            <person name="de Vos W.M."/>
            <person name="Barrangou R."/>
            <person name="Klaenhammer T.R."/>
            <person name="Caufield P.W."/>
            <person name="Cui Y."/>
            <person name="Zhang H."/>
            <person name="O'Toole P.W."/>
        </authorList>
    </citation>
    <scope>NUCLEOTIDE SEQUENCE [LARGE SCALE GENOMIC DNA]</scope>
    <source>
        <strain evidence="10 11">DSM 15353</strain>
    </source>
</reference>